<evidence type="ECO:0000256" key="1">
    <source>
        <dbReference type="SAM" id="MobiDB-lite"/>
    </source>
</evidence>
<feature type="compositionally biased region" description="Low complexity" evidence="1">
    <location>
        <begin position="268"/>
        <end position="278"/>
    </location>
</feature>
<feature type="region of interest" description="Disordered" evidence="1">
    <location>
        <begin position="268"/>
        <end position="287"/>
    </location>
</feature>
<dbReference type="GeneID" id="112549537"/>
<evidence type="ECO:0000313" key="4">
    <source>
        <dbReference type="RefSeq" id="XP_025054417.1"/>
    </source>
</evidence>
<name>A0A3Q0G4Q3_ALLSI</name>
<dbReference type="AlphaFoldDB" id="A0A3Q0G4Q3"/>
<organism evidence="3 4">
    <name type="scientific">Alligator sinensis</name>
    <name type="common">Chinese alligator</name>
    <dbReference type="NCBI Taxonomy" id="38654"/>
    <lineage>
        <taxon>Eukaryota</taxon>
        <taxon>Metazoa</taxon>
        <taxon>Chordata</taxon>
        <taxon>Craniata</taxon>
        <taxon>Vertebrata</taxon>
        <taxon>Euteleostomi</taxon>
        <taxon>Archelosauria</taxon>
        <taxon>Archosauria</taxon>
        <taxon>Crocodylia</taxon>
        <taxon>Alligatoridae</taxon>
        <taxon>Alligatorinae</taxon>
        <taxon>Alligator</taxon>
    </lineage>
</organism>
<evidence type="ECO:0000259" key="2">
    <source>
        <dbReference type="Pfam" id="PF23221"/>
    </source>
</evidence>
<dbReference type="InParanoid" id="A0A3Q0G4Q3"/>
<gene>
    <name evidence="4" type="primary">LOC112549537</name>
</gene>
<feature type="domain" description="MROH2B-like N-terminal HEAT-repeats" evidence="2">
    <location>
        <begin position="1"/>
        <end position="125"/>
    </location>
</feature>
<dbReference type="Pfam" id="PF23221">
    <property type="entry name" value="HEAT_MROH2B_1st"/>
    <property type="match status" value="1"/>
</dbReference>
<accession>A0A3Q0G4Q3</accession>
<reference evidence="4" key="1">
    <citation type="submission" date="2025-08" db="UniProtKB">
        <authorList>
            <consortium name="RefSeq"/>
        </authorList>
    </citation>
    <scope>IDENTIFICATION</scope>
</reference>
<dbReference type="Proteomes" id="UP000189705">
    <property type="component" value="Unplaced"/>
</dbReference>
<dbReference type="RefSeq" id="XP_025054417.1">
    <property type="nucleotide sequence ID" value="XM_025198632.1"/>
</dbReference>
<dbReference type="STRING" id="38654.A0A3Q0G4Q3"/>
<evidence type="ECO:0000313" key="3">
    <source>
        <dbReference type="Proteomes" id="UP000189705"/>
    </source>
</evidence>
<dbReference type="KEGG" id="asn:112549537"/>
<sequence length="287" mass="32047">MYELQSHVGIMELPPIFFLITQGNLASACGTAVTEPFLMLTLSKLHFVLRLVEINYMKPALCGAVEGFAWAANMKFQIRDESPFPSCQAADYCFCVLPFLNLMSSSWLSSKDPELQQAVVKALGPAMGLPLHHKRHRDTVFDKLPCLLQQYEGGLDNLHVTMVRCRLGNQHWPLYVRVGVRTGTPCLSPDQFISLVDSQLKTDKKASHVASLSIFSGIIAADWKYDQSKRVDCCEEGHPPRTLLNVQGLDDVAWDLVAYIFKQSSLSSSQLKSKNHSSQDAEEEQSI</sequence>
<protein>
    <submittedName>
        <fullName evidence="4">LOW QUALITY PROTEIN: maestro heat-like repeat-containing protein family member 2B</fullName>
    </submittedName>
</protein>
<proteinExistence type="predicted"/>
<dbReference type="InterPro" id="IPR056282">
    <property type="entry name" value="MROH2B-like_N_HEAT"/>
</dbReference>
<keyword evidence="3" id="KW-1185">Reference proteome</keyword>